<feature type="domain" description="ABC transmembrane type-1" evidence="11">
    <location>
        <begin position="105"/>
        <end position="295"/>
    </location>
</feature>
<dbReference type="Proteomes" id="UP000289856">
    <property type="component" value="Chromosome"/>
</dbReference>
<dbReference type="InterPro" id="IPR025966">
    <property type="entry name" value="OppC_N"/>
</dbReference>
<evidence type="ECO:0000313" key="12">
    <source>
        <dbReference type="EMBL" id="BBI35216.1"/>
    </source>
</evidence>
<evidence type="ECO:0000256" key="1">
    <source>
        <dbReference type="ARBA" id="ARBA00004651"/>
    </source>
</evidence>
<evidence type="ECO:0000256" key="3">
    <source>
        <dbReference type="ARBA" id="ARBA00022475"/>
    </source>
</evidence>
<dbReference type="RefSeq" id="WP_130613683.1">
    <property type="nucleotide sequence ID" value="NZ_AP019400.1"/>
</dbReference>
<evidence type="ECO:0000256" key="2">
    <source>
        <dbReference type="ARBA" id="ARBA00022448"/>
    </source>
</evidence>
<dbReference type="InterPro" id="IPR035906">
    <property type="entry name" value="MetI-like_sf"/>
</dbReference>
<name>A0A3T1DAR7_9BACL</name>
<evidence type="ECO:0000313" key="13">
    <source>
        <dbReference type="Proteomes" id="UP000289856"/>
    </source>
</evidence>
<feature type="transmembrane region" description="Helical" evidence="10">
    <location>
        <begin position="277"/>
        <end position="298"/>
    </location>
</feature>
<comment type="similarity">
    <text evidence="9">Belongs to the binding-protein-dependent transport system permease family. OppBC subfamily.</text>
</comment>
<evidence type="ECO:0000256" key="10">
    <source>
        <dbReference type="RuleBase" id="RU363032"/>
    </source>
</evidence>
<sequence length="308" mass="34207">MSNEQLLQEDFRIIGYDRENGESLARRPVNYWQSGWTRLKQNRVAVTASFVLLVIILMTIIGPYISGYKMEDTNILFKNKWPSLTNWFGTDQLGRDLFTRVSIGGRVSIVIGILGALIVTVVGCLYGGMAAYFGGTIDMIMMRMVEVLKSVPHLLVVIMISIVLSSKSIPVLLFAMTITGWCSTAQLVRSQMLQLSRSEYVMAAKIMSVPPLKIVVKHLIPNSISVIIVHITFRIPGFIFGEAFLSYVGLGVQSPATSWGALASAASGSIMFYPYQIFFPTLFIALTMLCFTLIGDGLRDALDPKLWR</sequence>
<dbReference type="GO" id="GO:0055085">
    <property type="term" value="P:transmembrane transport"/>
    <property type="evidence" value="ECO:0007669"/>
    <property type="project" value="InterPro"/>
</dbReference>
<evidence type="ECO:0000259" key="11">
    <source>
        <dbReference type="PROSITE" id="PS50928"/>
    </source>
</evidence>
<evidence type="ECO:0000256" key="4">
    <source>
        <dbReference type="ARBA" id="ARBA00022692"/>
    </source>
</evidence>
<keyword evidence="7 10" id="KW-1133">Transmembrane helix</keyword>
<dbReference type="EMBL" id="AP019400">
    <property type="protein sequence ID" value="BBI35216.1"/>
    <property type="molecule type" value="Genomic_DNA"/>
</dbReference>
<keyword evidence="8 10" id="KW-0472">Membrane</keyword>
<evidence type="ECO:0000256" key="8">
    <source>
        <dbReference type="ARBA" id="ARBA00023136"/>
    </source>
</evidence>
<evidence type="ECO:0000256" key="7">
    <source>
        <dbReference type="ARBA" id="ARBA00022989"/>
    </source>
</evidence>
<evidence type="ECO:0000256" key="6">
    <source>
        <dbReference type="ARBA" id="ARBA00022927"/>
    </source>
</evidence>
<keyword evidence="6" id="KW-0653">Protein transport</keyword>
<feature type="transmembrane region" description="Helical" evidence="10">
    <location>
        <begin position="44"/>
        <end position="65"/>
    </location>
</feature>
<dbReference type="SUPFAM" id="SSF161098">
    <property type="entry name" value="MetI-like"/>
    <property type="match status" value="1"/>
</dbReference>
<dbReference type="PANTHER" id="PTHR43386:SF24">
    <property type="entry name" value="OLIGOPEPTIDE TRANSPORT SYSTEM PERMEASE PROTEIN AMID"/>
    <property type="match status" value="1"/>
</dbReference>
<dbReference type="OrthoDB" id="9797472at2"/>
<dbReference type="GO" id="GO:0015031">
    <property type="term" value="P:protein transport"/>
    <property type="evidence" value="ECO:0007669"/>
    <property type="project" value="UniProtKB-KW"/>
</dbReference>
<dbReference type="Pfam" id="PF00528">
    <property type="entry name" value="BPD_transp_1"/>
    <property type="match status" value="1"/>
</dbReference>
<dbReference type="GO" id="GO:0005886">
    <property type="term" value="C:plasma membrane"/>
    <property type="evidence" value="ECO:0007669"/>
    <property type="project" value="UniProtKB-SubCell"/>
</dbReference>
<proteinExistence type="inferred from homology"/>
<evidence type="ECO:0000256" key="9">
    <source>
        <dbReference type="ARBA" id="ARBA00024202"/>
    </source>
</evidence>
<dbReference type="Pfam" id="PF12911">
    <property type="entry name" value="OppC_N"/>
    <property type="match status" value="1"/>
</dbReference>
<reference evidence="12 13" key="1">
    <citation type="submission" date="2019-01" db="EMBL/GenBank/DDBJ databases">
        <title>Complete genome sequence of Cohnella hallensis HS21 isolated from Korean fir (Abies koreana) rhizospheric soil.</title>
        <authorList>
            <person name="Jiang L."/>
            <person name="Kang S.W."/>
            <person name="Kim S."/>
            <person name="Jung J."/>
            <person name="Kim C.Y."/>
            <person name="Kim D.H."/>
            <person name="Kim S.W."/>
            <person name="Lee J."/>
        </authorList>
    </citation>
    <scope>NUCLEOTIDE SEQUENCE [LARGE SCALE GENOMIC DNA]</scope>
    <source>
        <strain evidence="12 13">HS21</strain>
    </source>
</reference>
<keyword evidence="3" id="KW-1003">Cell membrane</keyword>
<dbReference type="InterPro" id="IPR050366">
    <property type="entry name" value="BP-dependent_transpt_permease"/>
</dbReference>
<dbReference type="GO" id="GO:0015833">
    <property type="term" value="P:peptide transport"/>
    <property type="evidence" value="ECO:0007669"/>
    <property type="project" value="UniProtKB-KW"/>
</dbReference>
<keyword evidence="2 10" id="KW-0813">Transport</keyword>
<feature type="transmembrane region" description="Helical" evidence="10">
    <location>
        <begin position="147"/>
        <end position="165"/>
    </location>
</feature>
<protein>
    <submittedName>
        <fullName evidence="12">Diguanylate cyclase</fullName>
    </submittedName>
</protein>
<dbReference type="KEGG" id="cohn:KCTCHS21_46150"/>
<dbReference type="Gene3D" id="1.10.3720.10">
    <property type="entry name" value="MetI-like"/>
    <property type="match status" value="1"/>
</dbReference>
<evidence type="ECO:0000256" key="5">
    <source>
        <dbReference type="ARBA" id="ARBA00022856"/>
    </source>
</evidence>
<keyword evidence="5" id="KW-0571">Peptide transport</keyword>
<dbReference type="CDD" id="cd06261">
    <property type="entry name" value="TM_PBP2"/>
    <property type="match status" value="1"/>
</dbReference>
<organism evidence="12 13">
    <name type="scientific">Cohnella abietis</name>
    <dbReference type="NCBI Taxonomy" id="2507935"/>
    <lineage>
        <taxon>Bacteria</taxon>
        <taxon>Bacillati</taxon>
        <taxon>Bacillota</taxon>
        <taxon>Bacilli</taxon>
        <taxon>Bacillales</taxon>
        <taxon>Paenibacillaceae</taxon>
        <taxon>Cohnella</taxon>
    </lineage>
</organism>
<dbReference type="PROSITE" id="PS50928">
    <property type="entry name" value="ABC_TM1"/>
    <property type="match status" value="1"/>
</dbReference>
<feature type="transmembrane region" description="Helical" evidence="10">
    <location>
        <begin position="107"/>
        <end position="135"/>
    </location>
</feature>
<dbReference type="PANTHER" id="PTHR43386">
    <property type="entry name" value="OLIGOPEPTIDE TRANSPORT SYSTEM PERMEASE PROTEIN APPC"/>
    <property type="match status" value="1"/>
</dbReference>
<comment type="subcellular location">
    <subcellularLocation>
        <location evidence="1 10">Cell membrane</location>
        <topology evidence="1 10">Multi-pass membrane protein</topology>
    </subcellularLocation>
</comment>
<accession>A0A3T1DAR7</accession>
<gene>
    <name evidence="12" type="primary">oppC</name>
    <name evidence="12" type="ORF">KCTCHS21_46150</name>
</gene>
<keyword evidence="4 10" id="KW-0812">Transmembrane</keyword>
<dbReference type="AlphaFoldDB" id="A0A3T1DAR7"/>
<dbReference type="InterPro" id="IPR000515">
    <property type="entry name" value="MetI-like"/>
</dbReference>
<feature type="transmembrane region" description="Helical" evidence="10">
    <location>
        <begin position="227"/>
        <end position="250"/>
    </location>
</feature>
<keyword evidence="13" id="KW-1185">Reference proteome</keyword>